<feature type="non-terminal residue" evidence="2">
    <location>
        <position position="111"/>
    </location>
</feature>
<accession>S8E251</accession>
<dbReference type="SUPFAM" id="SSF81383">
    <property type="entry name" value="F-box domain"/>
    <property type="match status" value="1"/>
</dbReference>
<protein>
    <recommendedName>
        <fullName evidence="1">F-box domain-containing protein</fullName>
    </recommendedName>
</protein>
<reference evidence="2 3" key="1">
    <citation type="journal article" date="2012" name="Science">
        <title>The Paleozoic origin of enzymatic lignin decomposition reconstructed from 31 fungal genomes.</title>
        <authorList>
            <person name="Floudas D."/>
            <person name="Binder M."/>
            <person name="Riley R."/>
            <person name="Barry K."/>
            <person name="Blanchette R.A."/>
            <person name="Henrissat B."/>
            <person name="Martinez A.T."/>
            <person name="Otillar R."/>
            <person name="Spatafora J.W."/>
            <person name="Yadav J.S."/>
            <person name="Aerts A."/>
            <person name="Benoit I."/>
            <person name="Boyd A."/>
            <person name="Carlson A."/>
            <person name="Copeland A."/>
            <person name="Coutinho P.M."/>
            <person name="de Vries R.P."/>
            <person name="Ferreira P."/>
            <person name="Findley K."/>
            <person name="Foster B."/>
            <person name="Gaskell J."/>
            <person name="Glotzer D."/>
            <person name="Gorecki P."/>
            <person name="Heitman J."/>
            <person name="Hesse C."/>
            <person name="Hori C."/>
            <person name="Igarashi K."/>
            <person name="Jurgens J.A."/>
            <person name="Kallen N."/>
            <person name="Kersten P."/>
            <person name="Kohler A."/>
            <person name="Kuees U."/>
            <person name="Kumar T.K.A."/>
            <person name="Kuo A."/>
            <person name="LaButti K."/>
            <person name="Larrondo L.F."/>
            <person name="Lindquist E."/>
            <person name="Ling A."/>
            <person name="Lombard V."/>
            <person name="Lucas S."/>
            <person name="Lundell T."/>
            <person name="Martin R."/>
            <person name="McLaughlin D.J."/>
            <person name="Morgenstern I."/>
            <person name="Morin E."/>
            <person name="Murat C."/>
            <person name="Nagy L.G."/>
            <person name="Nolan M."/>
            <person name="Ohm R.A."/>
            <person name="Patyshakuliyeva A."/>
            <person name="Rokas A."/>
            <person name="Ruiz-Duenas F.J."/>
            <person name="Sabat G."/>
            <person name="Salamov A."/>
            <person name="Samejima M."/>
            <person name="Schmutz J."/>
            <person name="Slot J.C."/>
            <person name="St John F."/>
            <person name="Stenlid J."/>
            <person name="Sun H."/>
            <person name="Sun S."/>
            <person name="Syed K."/>
            <person name="Tsang A."/>
            <person name="Wiebenga A."/>
            <person name="Young D."/>
            <person name="Pisabarro A."/>
            <person name="Eastwood D.C."/>
            <person name="Martin F."/>
            <person name="Cullen D."/>
            <person name="Grigoriev I.V."/>
            <person name="Hibbett D.S."/>
        </authorList>
    </citation>
    <scope>NUCLEOTIDE SEQUENCE</scope>
    <source>
        <strain evidence="3">FP-58527</strain>
    </source>
</reference>
<dbReference type="OrthoDB" id="3271012at2759"/>
<organism evidence="2 3">
    <name type="scientific">Fomitopsis schrenkii</name>
    <name type="common">Brown rot fungus</name>
    <dbReference type="NCBI Taxonomy" id="2126942"/>
    <lineage>
        <taxon>Eukaryota</taxon>
        <taxon>Fungi</taxon>
        <taxon>Dikarya</taxon>
        <taxon>Basidiomycota</taxon>
        <taxon>Agaricomycotina</taxon>
        <taxon>Agaricomycetes</taxon>
        <taxon>Polyporales</taxon>
        <taxon>Fomitopsis</taxon>
    </lineage>
</organism>
<dbReference type="EMBL" id="KE504158">
    <property type="protein sequence ID" value="EPS99216.1"/>
    <property type="molecule type" value="Genomic_DNA"/>
</dbReference>
<name>S8E251_FOMSC</name>
<dbReference type="Gene3D" id="1.20.1280.50">
    <property type="match status" value="1"/>
</dbReference>
<evidence type="ECO:0000313" key="3">
    <source>
        <dbReference type="Proteomes" id="UP000015241"/>
    </source>
</evidence>
<gene>
    <name evidence="2" type="ORF">FOMPIDRAFT_1124748</name>
</gene>
<feature type="domain" description="F-box" evidence="1">
    <location>
        <begin position="20"/>
        <end position="77"/>
    </location>
</feature>
<keyword evidence="3" id="KW-1185">Reference proteome</keyword>
<evidence type="ECO:0000313" key="2">
    <source>
        <dbReference type="EMBL" id="EPS99216.1"/>
    </source>
</evidence>
<dbReference type="STRING" id="743788.S8E251"/>
<dbReference type="Pfam" id="PF12937">
    <property type="entry name" value="F-box-like"/>
    <property type="match status" value="1"/>
</dbReference>
<dbReference type="InterPro" id="IPR001810">
    <property type="entry name" value="F-box_dom"/>
</dbReference>
<proteinExistence type="predicted"/>
<evidence type="ECO:0000259" key="1">
    <source>
        <dbReference type="Pfam" id="PF12937"/>
    </source>
</evidence>
<dbReference type="Proteomes" id="UP000015241">
    <property type="component" value="Unassembled WGS sequence"/>
</dbReference>
<sequence length="111" mass="12454">MHHLTCILDIKTQLNSLLPISVLPTEILAEVFLLTAASCRQTKFHVPIMRDWIALSHVCKHWRAIALGCPALWNRLIIAGSREWVVELLSRSKELPLSIHMSPHGSLSASL</sequence>
<dbReference type="AlphaFoldDB" id="S8E251"/>
<dbReference type="HOGENOM" id="CLU_149062_0_0_1"/>
<dbReference type="InterPro" id="IPR036047">
    <property type="entry name" value="F-box-like_dom_sf"/>
</dbReference>
<dbReference type="InParanoid" id="S8E251"/>